<comment type="caution">
    <text evidence="1">The sequence shown here is derived from an EMBL/GenBank/DDBJ whole genome shotgun (WGS) entry which is preliminary data.</text>
</comment>
<evidence type="ECO:0000313" key="1">
    <source>
        <dbReference type="EMBL" id="MBB5347182.1"/>
    </source>
</evidence>
<reference evidence="1 2" key="1">
    <citation type="submission" date="2020-08" db="EMBL/GenBank/DDBJ databases">
        <title>Genomic Encyclopedia of Type Strains, Phase IV (KMG-IV): sequencing the most valuable type-strain genomes for metagenomic binning, comparative biology and taxonomic classification.</title>
        <authorList>
            <person name="Goeker M."/>
        </authorList>
    </citation>
    <scope>NUCLEOTIDE SEQUENCE [LARGE SCALE GENOMIC DNA]</scope>
    <source>
        <strain evidence="1 2">DSM 28570</strain>
    </source>
</reference>
<dbReference type="AlphaFoldDB" id="A0A840UN30"/>
<dbReference type="Proteomes" id="UP000539642">
    <property type="component" value="Unassembled WGS sequence"/>
</dbReference>
<keyword evidence="2" id="KW-1185">Reference proteome</keyword>
<dbReference type="EMBL" id="JACHEO010000003">
    <property type="protein sequence ID" value="MBB5347182.1"/>
    <property type="molecule type" value="Genomic_DNA"/>
</dbReference>
<gene>
    <name evidence="1" type="ORF">HNQ81_000895</name>
</gene>
<evidence type="ECO:0000313" key="2">
    <source>
        <dbReference type="Proteomes" id="UP000539642"/>
    </source>
</evidence>
<sequence length="83" mass="9031">MKKSDNDAKEAAIATIMKAADKWPTSFVPRSRVPEFTGGLIAVGTMANRDSAGTGPEGAFKIGRQQCYSVEGLLRWLIERMEA</sequence>
<accession>A0A840UN30</accession>
<dbReference type="RefSeq" id="WP_183348718.1">
    <property type="nucleotide sequence ID" value="NZ_JACHEO010000003.1"/>
</dbReference>
<name>A0A840UN30_9BACT</name>
<proteinExistence type="predicted"/>
<organism evidence="1 2">
    <name type="scientific">Desulfoprunum benzoelyticum</name>
    <dbReference type="NCBI Taxonomy" id="1506996"/>
    <lineage>
        <taxon>Bacteria</taxon>
        <taxon>Pseudomonadati</taxon>
        <taxon>Thermodesulfobacteriota</taxon>
        <taxon>Desulfobulbia</taxon>
        <taxon>Desulfobulbales</taxon>
        <taxon>Desulfobulbaceae</taxon>
        <taxon>Desulfoprunum</taxon>
    </lineage>
</organism>
<protein>
    <submittedName>
        <fullName evidence="1">Uncharacterized protein</fullName>
    </submittedName>
</protein>